<comment type="caution">
    <text evidence="1">The sequence shown here is derived from an EMBL/GenBank/DDBJ whole genome shotgun (WGS) entry which is preliminary data.</text>
</comment>
<reference evidence="1" key="1">
    <citation type="submission" date="2023-04" db="EMBL/GenBank/DDBJ databases">
        <title>Draft Genome sequencing of Naganishia species isolated from polar environments using Oxford Nanopore Technology.</title>
        <authorList>
            <person name="Leo P."/>
            <person name="Venkateswaran K."/>
        </authorList>
    </citation>
    <scope>NUCLEOTIDE SEQUENCE</scope>
    <source>
        <strain evidence="1">MNA-CCFEE 5423</strain>
    </source>
</reference>
<organism evidence="1 2">
    <name type="scientific">Naganishia friedmannii</name>
    <dbReference type="NCBI Taxonomy" id="89922"/>
    <lineage>
        <taxon>Eukaryota</taxon>
        <taxon>Fungi</taxon>
        <taxon>Dikarya</taxon>
        <taxon>Basidiomycota</taxon>
        <taxon>Agaricomycotina</taxon>
        <taxon>Tremellomycetes</taxon>
        <taxon>Filobasidiales</taxon>
        <taxon>Filobasidiaceae</taxon>
        <taxon>Naganishia</taxon>
    </lineage>
</organism>
<dbReference type="Proteomes" id="UP001227268">
    <property type="component" value="Unassembled WGS sequence"/>
</dbReference>
<sequence length="877" mass="94760">MHDHHNNQSDRSQSTSSTLSSSLSSLVTSTPPLDKTRTLGSVASDDSIDPTLIAPPCRQPFQPQQKIRPPSPQDFLHPSSTSAAGFSTLPHQTTHFSSSGGQSTDHPSSSFSYPTPAAAAYNIHFPSPLFSVSSSIAYAAAPMTSHQTVGSPFATGGGVGYNNSPARLPGILSPSVSHARPDTAGGTSNNSLNDADAARRGPPTPLPFTHPYSAGYYISTGLTPLYASTQFRAIQGDPFFGAVSHFTPTPSCSSFEAAQQGFTGPFPPTPHAYVHAQARYHDQAKMADQQQQQQRRPDNGGETSMAQDHKNDASQAADIDQKPTKSTLADDQASQEQATQSPQLTEQQVQMPTGVQPHLVNPAPFDGRPQYATSSVPLQNSVSFEYPLSAGYGNQIPASAPGFAINGHHAHNRLPSIAFPSSAPIFGHHPHHPAAHQTYSVYFSADGQAHYIPNNAITDMNGNFTTTTYAAYPPQAFQPAQPMPHHTWARQQNAFAYHYGGETDVEMDGQATPPENQYQRHGAKSVTPYSDRDARYEDDDDDDEEEENDQYSTFRLPYPPASKGLKRSRSYSRMSSPDESVVSGVDEWQPKRKMTAKKGMPSLSSMNGPARKNVAAESRRPPFAARKSGSKKSATSAGSDVDDGEIRYTTNAEDKQTDRLCNRCGIYEKTHRVPRPVPLDEIPNQSSRVAPPPAKKSKKSIKELGLKSLHIANPVSVAARSNAGRENEQGARRRVNARGIEEHHSEDESDEDRRISLNSNFSGRSAGVASTASDLTTSTFGPQTPLSGHDASLIFPGGTSMMRKPSRGARVQVEQEDMPYRTFTRPMVVHNKNGGVKAFSAGKPGKAASKSARARPTARAVHQLKRSGRSDEDEDDE</sequence>
<proteinExistence type="predicted"/>
<accession>A0ACC2V263</accession>
<keyword evidence="2" id="KW-1185">Reference proteome</keyword>
<evidence type="ECO:0000313" key="2">
    <source>
        <dbReference type="Proteomes" id="UP001227268"/>
    </source>
</evidence>
<protein>
    <submittedName>
        <fullName evidence="1">Uncharacterized protein</fullName>
    </submittedName>
</protein>
<evidence type="ECO:0000313" key="1">
    <source>
        <dbReference type="EMBL" id="KAJ9093087.1"/>
    </source>
</evidence>
<gene>
    <name evidence="1" type="ORF">QFC21_006583</name>
</gene>
<dbReference type="EMBL" id="JASBWT010000033">
    <property type="protein sequence ID" value="KAJ9093087.1"/>
    <property type="molecule type" value="Genomic_DNA"/>
</dbReference>
<name>A0ACC2V263_9TREE</name>